<dbReference type="AlphaFoldDB" id="A0A3A1UJK3"/>
<dbReference type="EMBL" id="QXQA01000023">
    <property type="protein sequence ID" value="RIX47302.1"/>
    <property type="molecule type" value="Genomic_DNA"/>
</dbReference>
<evidence type="ECO:0000313" key="1">
    <source>
        <dbReference type="EMBL" id="RIX47302.1"/>
    </source>
</evidence>
<sequence length="122" mass="13482">MEMMMNITSVNTSAVFTSEKSTGSGPTKEAMTAATISAQTSHLVAHGAADEQSNKNIERFLKSLESAQTKVERSVHEETNHIMYKIKNSETGEVIREIPEEKLLDMVAKMVELNGLIIDEKI</sequence>
<dbReference type="OrthoDB" id="9799867at2"/>
<gene>
    <name evidence="1" type="ORF">D3P08_25095</name>
</gene>
<dbReference type="Pfam" id="PF03646">
    <property type="entry name" value="FlaG"/>
    <property type="match status" value="1"/>
</dbReference>
<dbReference type="Proteomes" id="UP000266482">
    <property type="component" value="Unassembled WGS sequence"/>
</dbReference>
<comment type="caution">
    <text evidence="1">The sequence shown here is derived from an EMBL/GenBank/DDBJ whole genome shotgun (WGS) entry which is preliminary data.</text>
</comment>
<dbReference type="SUPFAM" id="SSF160214">
    <property type="entry name" value="FlaG-like"/>
    <property type="match status" value="1"/>
</dbReference>
<organism evidence="1 2">
    <name type="scientific">Paenibacillus nanensis</name>
    <dbReference type="NCBI Taxonomy" id="393251"/>
    <lineage>
        <taxon>Bacteria</taxon>
        <taxon>Bacillati</taxon>
        <taxon>Bacillota</taxon>
        <taxon>Bacilli</taxon>
        <taxon>Bacillales</taxon>
        <taxon>Paenibacillaceae</taxon>
        <taxon>Paenibacillus</taxon>
    </lineage>
</organism>
<reference evidence="1 2" key="1">
    <citation type="submission" date="2018-09" db="EMBL/GenBank/DDBJ databases">
        <title>Paenibacillus aracenensis nov. sp. isolated from a cave in southern Spain.</title>
        <authorList>
            <person name="Jurado V."/>
            <person name="Gutierrez-Patricio S."/>
            <person name="Gonzalez-Pimentel J.L."/>
            <person name="Miller A.Z."/>
            <person name="Laiz L."/>
            <person name="Saiz-Jimenez C."/>
        </authorList>
    </citation>
    <scope>NUCLEOTIDE SEQUENCE [LARGE SCALE GENOMIC DNA]</scope>
    <source>
        <strain evidence="1 2">DSM 22867</strain>
    </source>
</reference>
<dbReference type="PANTHER" id="PTHR37166">
    <property type="entry name" value="PROTEIN FLAG"/>
    <property type="match status" value="1"/>
</dbReference>
<dbReference type="InterPro" id="IPR005186">
    <property type="entry name" value="FlaG"/>
</dbReference>
<dbReference type="PANTHER" id="PTHR37166:SF1">
    <property type="entry name" value="PROTEIN FLAG"/>
    <property type="match status" value="1"/>
</dbReference>
<evidence type="ECO:0000313" key="2">
    <source>
        <dbReference type="Proteomes" id="UP000266482"/>
    </source>
</evidence>
<dbReference type="InterPro" id="IPR035924">
    <property type="entry name" value="FlaG-like_sf"/>
</dbReference>
<evidence type="ECO:0008006" key="3">
    <source>
        <dbReference type="Google" id="ProtNLM"/>
    </source>
</evidence>
<protein>
    <recommendedName>
        <fullName evidence="3">Flagellar biosynthesis protein FlaG</fullName>
    </recommendedName>
</protein>
<name>A0A3A1UJK3_9BACL</name>
<proteinExistence type="predicted"/>
<keyword evidence="2" id="KW-1185">Reference proteome</keyword>
<accession>A0A3A1UJK3</accession>
<dbReference type="Gene3D" id="3.30.160.170">
    <property type="entry name" value="FlaG-like"/>
    <property type="match status" value="1"/>
</dbReference>